<dbReference type="RefSeq" id="WP_114452828.1">
    <property type="nucleotide sequence ID" value="NZ_VFPI01000001.1"/>
</dbReference>
<dbReference type="Pfam" id="PF18407">
    <property type="entry name" value="GNAT_like"/>
    <property type="match status" value="1"/>
</dbReference>
<feature type="domain" description="GCN5-related N-acetyltransferase-like" evidence="1">
    <location>
        <begin position="275"/>
        <end position="337"/>
    </location>
</feature>
<name>A0A368VS60_9ACTN</name>
<dbReference type="Proteomes" id="UP000253495">
    <property type="component" value="Unassembled WGS sequence"/>
</dbReference>
<evidence type="ECO:0000259" key="1">
    <source>
        <dbReference type="Pfam" id="PF18407"/>
    </source>
</evidence>
<comment type="caution">
    <text evidence="2">The sequence shown here is derived from an EMBL/GenBank/DDBJ whole genome shotgun (WGS) entry which is preliminary data.</text>
</comment>
<reference evidence="2 3" key="1">
    <citation type="submission" date="2018-07" db="EMBL/GenBank/DDBJ databases">
        <title>Genomic Encyclopedia of Type Strains, Phase III (KMG-III): the genomes of soil and plant-associated and newly described type strains.</title>
        <authorList>
            <person name="Whitman W."/>
        </authorList>
    </citation>
    <scope>NUCLEOTIDE SEQUENCE [LARGE SCALE GENOMIC DNA]</scope>
    <source>
        <strain evidence="2 3">CECT 8575</strain>
    </source>
</reference>
<dbReference type="InterPro" id="IPR023214">
    <property type="entry name" value="HAD_sf"/>
</dbReference>
<dbReference type="OrthoDB" id="3400930at2"/>
<dbReference type="Gene3D" id="3.40.50.1000">
    <property type="entry name" value="HAD superfamily/HAD-like"/>
    <property type="match status" value="2"/>
</dbReference>
<evidence type="ECO:0000313" key="2">
    <source>
        <dbReference type="EMBL" id="RCW44730.1"/>
    </source>
</evidence>
<dbReference type="InterPro" id="IPR036412">
    <property type="entry name" value="HAD-like_sf"/>
</dbReference>
<dbReference type="Pfam" id="PF13344">
    <property type="entry name" value="Hydrolase_6"/>
    <property type="match status" value="1"/>
</dbReference>
<dbReference type="InterPro" id="IPR006357">
    <property type="entry name" value="HAD-SF_hydro_IIA"/>
</dbReference>
<dbReference type="Pfam" id="PF13242">
    <property type="entry name" value="Hydrolase_like"/>
    <property type="match status" value="1"/>
</dbReference>
<dbReference type="GO" id="GO:0016791">
    <property type="term" value="F:phosphatase activity"/>
    <property type="evidence" value="ECO:0007669"/>
    <property type="project" value="TreeGrafter"/>
</dbReference>
<gene>
    <name evidence="2" type="ORF">DFQ14_104321</name>
</gene>
<dbReference type="EMBL" id="QPJC01000004">
    <property type="protein sequence ID" value="RCW44730.1"/>
    <property type="molecule type" value="Genomic_DNA"/>
</dbReference>
<dbReference type="AlphaFoldDB" id="A0A368VS60"/>
<keyword evidence="3" id="KW-1185">Reference proteome</keyword>
<accession>A0A368VS60</accession>
<dbReference type="InterPro" id="IPR041065">
    <property type="entry name" value="GNAT-like"/>
</dbReference>
<dbReference type="GO" id="GO:0005737">
    <property type="term" value="C:cytoplasm"/>
    <property type="evidence" value="ECO:0007669"/>
    <property type="project" value="TreeGrafter"/>
</dbReference>
<protein>
    <submittedName>
        <fullName evidence="2">HAD superfamily hydrolase (TIGR01450 family)</fullName>
    </submittedName>
</protein>
<dbReference type="NCBIfam" id="TIGR01460">
    <property type="entry name" value="HAD-SF-IIA"/>
    <property type="match status" value="1"/>
</dbReference>
<dbReference type="PANTHER" id="PTHR19288">
    <property type="entry name" value="4-NITROPHENYLPHOSPHATASE-RELATED"/>
    <property type="match status" value="1"/>
</dbReference>
<proteinExistence type="predicted"/>
<evidence type="ECO:0000313" key="3">
    <source>
        <dbReference type="Proteomes" id="UP000253495"/>
    </source>
</evidence>
<dbReference type="PANTHER" id="PTHR19288:SF95">
    <property type="entry name" value="D-GLYCEROL 3-PHOSPHATE PHOSPHATASE"/>
    <property type="match status" value="1"/>
</dbReference>
<dbReference type="SUPFAM" id="SSF56784">
    <property type="entry name" value="HAD-like"/>
    <property type="match status" value="1"/>
</dbReference>
<organism evidence="2 3">
    <name type="scientific">Halopolyspora algeriensis</name>
    <dbReference type="NCBI Taxonomy" id="1500506"/>
    <lineage>
        <taxon>Bacteria</taxon>
        <taxon>Bacillati</taxon>
        <taxon>Actinomycetota</taxon>
        <taxon>Actinomycetes</taxon>
        <taxon>Actinomycetes incertae sedis</taxon>
        <taxon>Halopolyspora</taxon>
    </lineage>
</organism>
<keyword evidence="2" id="KW-0378">Hydrolase</keyword>
<dbReference type="Gene3D" id="3.30.300.290">
    <property type="match status" value="1"/>
</dbReference>
<sequence>MTAPLVDHHDAVLLDLDGTVYRGSRLVRGAKEAIDEVHRRKVALRYVTNNASKPPRAVVEHLGGLGLCTDTTEISTSAQAAAEVLAERLPSEARVLVVGTDALAAEIEAVDLRPVRRSADAPAAVVQGHSPDTGWIDLAEACLAIDGGAVWVACNSDATLPAERGELPGNGAMVAALQTATGRTPHVAGKPQPPLLRRAVDSARASRPLMVGDRLETDIAGGVRAAIPSLMVLSGVGTPEEVLSAPAELRPDYVSEDVTALHRPPADSLITEQSSFAVRVEDSTLVLAARGEGVGDLPDSLSALRALCAAWWPIGSGPVRVRGDDDQAETALTRLGLA</sequence>